<feature type="compositionally biased region" description="Low complexity" evidence="2">
    <location>
        <begin position="630"/>
        <end position="640"/>
    </location>
</feature>
<name>A0A7J6IQH1_COLFN</name>
<dbReference type="EMBL" id="ANPB02000007">
    <property type="protein sequence ID" value="KAF4479156.1"/>
    <property type="molecule type" value="Genomic_DNA"/>
</dbReference>
<comment type="caution">
    <text evidence="3">The sequence shown here is derived from an EMBL/GenBank/DDBJ whole genome shotgun (WGS) entry which is preliminary data.</text>
</comment>
<reference evidence="3 4" key="1">
    <citation type="submission" date="2012-08" db="EMBL/GenBank/DDBJ databases">
        <authorList>
            <person name="Gan P.H.P."/>
            <person name="Ikeda K."/>
            <person name="Irieda H."/>
            <person name="Narusaka M."/>
            <person name="O'Connell R.J."/>
            <person name="Narusaka Y."/>
            <person name="Takano Y."/>
            <person name="Kubo Y."/>
            <person name="Shirasu K."/>
        </authorList>
    </citation>
    <scope>NUCLEOTIDE SEQUENCE [LARGE SCALE GENOMIC DNA]</scope>
    <source>
        <strain evidence="3 4">Nara gc5</strain>
    </source>
</reference>
<feature type="compositionally biased region" description="Basic and acidic residues" evidence="2">
    <location>
        <begin position="618"/>
        <end position="628"/>
    </location>
</feature>
<dbReference type="InParanoid" id="A0A7J6IQH1"/>
<evidence type="ECO:0000313" key="4">
    <source>
        <dbReference type="Proteomes" id="UP000011096"/>
    </source>
</evidence>
<protein>
    <submittedName>
        <fullName evidence="3">Uncharacterized protein</fullName>
    </submittedName>
</protein>
<gene>
    <name evidence="3" type="ORF">CGGC5_v012676</name>
</gene>
<dbReference type="AlphaFoldDB" id="A0A7J6IQH1"/>
<dbReference type="RefSeq" id="XP_031889933.1">
    <property type="nucleotide sequence ID" value="XM_032030192.1"/>
</dbReference>
<evidence type="ECO:0000256" key="2">
    <source>
        <dbReference type="SAM" id="MobiDB-lite"/>
    </source>
</evidence>
<dbReference type="PANTHER" id="PTHR40788:SF1">
    <property type="entry name" value="IPA PROTEIN"/>
    <property type="match status" value="1"/>
</dbReference>
<accession>A0A7J6IQH1</accession>
<keyword evidence="4" id="KW-1185">Reference proteome</keyword>
<evidence type="ECO:0000256" key="1">
    <source>
        <dbReference type="SAM" id="Coils"/>
    </source>
</evidence>
<dbReference type="PANTHER" id="PTHR40788">
    <property type="entry name" value="CLR5 DOMAIN-CONTAINING PROTEIN-RELATED"/>
    <property type="match status" value="1"/>
</dbReference>
<feature type="coiled-coil region" evidence="1">
    <location>
        <begin position="519"/>
        <end position="546"/>
    </location>
</feature>
<organism evidence="3 4">
    <name type="scientific">Colletotrichum fructicola (strain Nara gc5)</name>
    <name type="common">Anthracnose fungus</name>
    <name type="synonym">Colletotrichum gloeosporioides (strain Nara gc5)</name>
    <dbReference type="NCBI Taxonomy" id="1213859"/>
    <lineage>
        <taxon>Eukaryota</taxon>
        <taxon>Fungi</taxon>
        <taxon>Dikarya</taxon>
        <taxon>Ascomycota</taxon>
        <taxon>Pezizomycotina</taxon>
        <taxon>Sordariomycetes</taxon>
        <taxon>Hypocreomycetidae</taxon>
        <taxon>Glomerellales</taxon>
        <taxon>Glomerellaceae</taxon>
        <taxon>Colletotrichum</taxon>
        <taxon>Colletotrichum gloeosporioides species complex</taxon>
    </lineage>
</organism>
<sequence>MNAYNSRRYNNANRRSGQIGNNVQVQEEHETLRKKWDMHEGRLQRHWDSLDQDQRRECILKLNDGENIPRHPEDSAHGGVLSILVPEWNLRDLTDPDEDRLLDIMANRAIPDLIDQYRVNDKDFIEKRMETHELRVNATFRDAYIMFIDSDQYGQAVQIPRSKMNEIAWAFRMGNMLPKGIGEMILCRQLFLLQRLNDVANIILEEAGVSKIPRKHREVEQLDLAWLTRTILSNKNSPQLASAPVAPTADAAVDVLEQGIQMLQVPGSRSAPQTQPAAKKVKEDPFPDPKDLIRDRKIAYEAYLDSLASQPAMFAREVAGWFSSRPELIVDEKGRSLPLKADYHASGAVLDAAQSAIKAAAISSYADQLLSRLDDAGSDKLRKSIILQELSNIAYLDYVRLQSLLKRQLTRDSKLFKRVSNGVDAVGNPNIKLKGKPQDVQNSDPPLHILLRLCQPETTPQKAHGWNEQLSKLYLKTDFDKYGATLPRDAFETMGLLSLSAAVNLSLAQKGPVPSRKKAQFFVTRAQELEAELNRLKKDLGTVLTKKALDDGLIDGALERLDEIVAEKVGARLAFLYEDLIQDSFAYLDKQYDNAKANGETDWTALAVEPQEPSEELVESRKQRDKSRSSSRSQLDILSSAREPVPAPPTIEVEYEDMVETFKNLIGQSESGKAVGWPAFNRAAKELEFNLIRTADGLNHAFESSKYGCKLLVVSPPYKGKFEGDSALVLGQRLNKAYGWTEDTFYEEDPGKYLDETYSGPDSESDWESED</sequence>
<feature type="region of interest" description="Disordered" evidence="2">
    <location>
        <begin position="1"/>
        <end position="21"/>
    </location>
</feature>
<evidence type="ECO:0000313" key="3">
    <source>
        <dbReference type="EMBL" id="KAF4479156.1"/>
    </source>
</evidence>
<dbReference type="OrthoDB" id="2922289at2759"/>
<feature type="region of interest" description="Disordered" evidence="2">
    <location>
        <begin position="609"/>
        <end position="648"/>
    </location>
</feature>
<dbReference type="GeneID" id="43614265"/>
<feature type="compositionally biased region" description="Low complexity" evidence="2">
    <location>
        <begin position="1"/>
        <end position="16"/>
    </location>
</feature>
<reference evidence="3 4" key="2">
    <citation type="submission" date="2020-04" db="EMBL/GenBank/DDBJ databases">
        <title>Genome sequencing and assembly of multiple isolates from the Colletotrichum gloeosporioides species complex.</title>
        <authorList>
            <person name="Gan P."/>
            <person name="Shirasu K."/>
        </authorList>
    </citation>
    <scope>NUCLEOTIDE SEQUENCE [LARGE SCALE GENOMIC DNA]</scope>
    <source>
        <strain evidence="3 4">Nara gc5</strain>
    </source>
</reference>
<feature type="region of interest" description="Disordered" evidence="2">
    <location>
        <begin position="750"/>
        <end position="771"/>
    </location>
</feature>
<keyword evidence="1" id="KW-0175">Coiled coil</keyword>
<feature type="region of interest" description="Disordered" evidence="2">
    <location>
        <begin position="266"/>
        <end position="286"/>
    </location>
</feature>
<dbReference type="Proteomes" id="UP000011096">
    <property type="component" value="Unassembled WGS sequence"/>
</dbReference>
<proteinExistence type="predicted"/>